<dbReference type="AlphaFoldDB" id="A0AAQ3MPE8"/>
<evidence type="ECO:0000313" key="1">
    <source>
        <dbReference type="EMBL" id="WVY95184.1"/>
    </source>
</evidence>
<accession>A0AAQ3MPE8</accession>
<organism evidence="1 2">
    <name type="scientific">Vigna mungo</name>
    <name type="common">Black gram</name>
    <name type="synonym">Phaseolus mungo</name>
    <dbReference type="NCBI Taxonomy" id="3915"/>
    <lineage>
        <taxon>Eukaryota</taxon>
        <taxon>Viridiplantae</taxon>
        <taxon>Streptophyta</taxon>
        <taxon>Embryophyta</taxon>
        <taxon>Tracheophyta</taxon>
        <taxon>Spermatophyta</taxon>
        <taxon>Magnoliopsida</taxon>
        <taxon>eudicotyledons</taxon>
        <taxon>Gunneridae</taxon>
        <taxon>Pentapetalae</taxon>
        <taxon>rosids</taxon>
        <taxon>fabids</taxon>
        <taxon>Fabales</taxon>
        <taxon>Fabaceae</taxon>
        <taxon>Papilionoideae</taxon>
        <taxon>50 kb inversion clade</taxon>
        <taxon>NPAAA clade</taxon>
        <taxon>indigoferoid/millettioid clade</taxon>
        <taxon>Phaseoleae</taxon>
        <taxon>Vigna</taxon>
    </lineage>
</organism>
<protein>
    <submittedName>
        <fullName evidence="1">Uncharacterized protein</fullName>
    </submittedName>
</protein>
<proteinExistence type="predicted"/>
<evidence type="ECO:0000313" key="2">
    <source>
        <dbReference type="Proteomes" id="UP001374535"/>
    </source>
</evidence>
<keyword evidence="2" id="KW-1185">Reference proteome</keyword>
<dbReference type="Proteomes" id="UP001374535">
    <property type="component" value="Chromosome 10"/>
</dbReference>
<dbReference type="EMBL" id="CP144691">
    <property type="protein sequence ID" value="WVY95184.1"/>
    <property type="molecule type" value="Genomic_DNA"/>
</dbReference>
<name>A0AAQ3MPE8_VIGMU</name>
<sequence>MPNLSVKVPFAGTLPLVKIESEQSRIEAERFGLKSDDPSVWKQGRHNIKNKSYGDNKKHEGTIEHKSVDQRHAVTVTSTIFGDVKEALGGHCDVIGGACGCPIFVLGHSALQVFGHSASMVFGHSTLQVFGHSASQVFDHSVSTARPSMASSVQSFDHPASQVFGHSASTTRPSMASTVPAFGHPTSQVFGHSASTARPFMASNVQAFSHPTLKIFGHLASTARPPTASSVQAFGHSTARPSMALSVPAFGHPTSKVFSLSASTTRPSIVSSVQAFGLKGIQPFGLTGIRHSASKARPFELDLAHKSLGQSIAYPSGCFNKPKEEVKDVLDSRPFSSTGKFSRNSWGILQELLGHGRPFSYTWKFSRNSWVTDDQSRLLESSPRTHGSRTTNLELLGHKRPFLSTRSSPGTLRKFSRNSWVTDDQSRLLGSSPRTPRSWTIILVYWEVLQELLDQKPRAEEQSL</sequence>
<reference evidence="1 2" key="1">
    <citation type="journal article" date="2023" name="Life. Sci Alliance">
        <title>Evolutionary insights into 3D genome organization and epigenetic landscape of Vigna mungo.</title>
        <authorList>
            <person name="Junaid A."/>
            <person name="Singh B."/>
            <person name="Bhatia S."/>
        </authorList>
    </citation>
    <scope>NUCLEOTIDE SEQUENCE [LARGE SCALE GENOMIC DNA]</scope>
    <source>
        <strain evidence="1">Urdbean</strain>
    </source>
</reference>
<gene>
    <name evidence="1" type="ORF">V8G54_034272</name>
</gene>